<dbReference type="AlphaFoldDB" id="A0A2A5AGB3"/>
<dbReference type="Proteomes" id="UP000218327">
    <property type="component" value="Unassembled WGS sequence"/>
</dbReference>
<feature type="compositionally biased region" description="Basic and acidic residues" evidence="1">
    <location>
        <begin position="259"/>
        <end position="274"/>
    </location>
</feature>
<sequence>MTQNSMPPAATRRVSELREGEQIATLELVNRAEIDGQVATAHAYPRDPVKAEEQMTAMVVATPEVAGECYYSLPRKSRDGSNQTITGPGVRLAEIMAQTWGNIRIACRPPVIGAREVMVEYAAHDLQSNYATTGSVTMGIVTSNGSRYGDDMIRMTCMATTAKARRNAIFAVVPGTMVRRLCDSAIVKATGGDSPLEERVTNAMKHFRAMRISDDRILAAVGRSKIGDLNNDNLAALRGLATAIQDKHTTIDESFPPVDEDKPKGTQAVKEKLKVKSGKGVAKKDAKPKAETQPGKGAKGGDAGSSKLSDGDIDAAMSNSTERDDDGQPEGK</sequence>
<evidence type="ECO:0000313" key="2">
    <source>
        <dbReference type="EMBL" id="PCJ18285.1"/>
    </source>
</evidence>
<proteinExistence type="predicted"/>
<accession>A0A2A5AGB3</accession>
<organism evidence="2 3">
    <name type="scientific">SAR86 cluster bacterium</name>
    <dbReference type="NCBI Taxonomy" id="2030880"/>
    <lineage>
        <taxon>Bacteria</taxon>
        <taxon>Pseudomonadati</taxon>
        <taxon>Pseudomonadota</taxon>
        <taxon>Gammaproteobacteria</taxon>
        <taxon>SAR86 cluster</taxon>
    </lineage>
</organism>
<feature type="compositionally biased region" description="Acidic residues" evidence="1">
    <location>
        <begin position="323"/>
        <end position="332"/>
    </location>
</feature>
<reference evidence="3" key="1">
    <citation type="submission" date="2017-08" db="EMBL/GenBank/DDBJ databases">
        <title>A dynamic microbial community with high functional redundancy inhabits the cold, oxic subseafloor aquifer.</title>
        <authorList>
            <person name="Tully B.J."/>
            <person name="Wheat C.G."/>
            <person name="Glazer B.T."/>
            <person name="Huber J.A."/>
        </authorList>
    </citation>
    <scope>NUCLEOTIDE SEQUENCE [LARGE SCALE GENOMIC DNA]</scope>
</reference>
<name>A0A2A5AGB3_9GAMM</name>
<protein>
    <submittedName>
        <fullName evidence="2">Uncharacterized protein</fullName>
    </submittedName>
</protein>
<gene>
    <name evidence="2" type="ORF">COA96_16835</name>
</gene>
<comment type="caution">
    <text evidence="2">The sequence shown here is derived from an EMBL/GenBank/DDBJ whole genome shotgun (WGS) entry which is preliminary data.</text>
</comment>
<evidence type="ECO:0000313" key="3">
    <source>
        <dbReference type="Proteomes" id="UP000218327"/>
    </source>
</evidence>
<dbReference type="EMBL" id="NVVJ01000101">
    <property type="protein sequence ID" value="PCJ18285.1"/>
    <property type="molecule type" value="Genomic_DNA"/>
</dbReference>
<feature type="region of interest" description="Disordered" evidence="1">
    <location>
        <begin position="251"/>
        <end position="332"/>
    </location>
</feature>
<evidence type="ECO:0000256" key="1">
    <source>
        <dbReference type="SAM" id="MobiDB-lite"/>
    </source>
</evidence>